<sequence length="129" mass="14205">MPFDNTLEEHRLTGVALRNGMLEGMHERVGLVTSAFANERCCALGRWIHEDGLLWEDASELQQLKLAHASFHAIALVIAISITQGRLAEAAVMLEPDALFENAARMLAHAVSRFEDRLVTGAAPHGRIH</sequence>
<dbReference type="EMBL" id="FCON02000128">
    <property type="protein sequence ID" value="SAL82878.1"/>
    <property type="molecule type" value="Genomic_DNA"/>
</dbReference>
<evidence type="ECO:0000313" key="1">
    <source>
        <dbReference type="EMBL" id="SAL82878.1"/>
    </source>
</evidence>
<reference evidence="1" key="1">
    <citation type="submission" date="2016-01" db="EMBL/GenBank/DDBJ databases">
        <authorList>
            <person name="Peeters C."/>
        </authorList>
    </citation>
    <scope>NUCLEOTIDE SEQUENCE [LARGE SCALE GENOMIC DNA]</scope>
    <source>
        <strain evidence="1">LMG 22940</strain>
    </source>
</reference>
<keyword evidence="2" id="KW-1185">Reference proteome</keyword>
<proteinExistence type="predicted"/>
<protein>
    <recommendedName>
        <fullName evidence="3">Chemoreceptor zinc-binding domain-containing protein</fullName>
    </recommendedName>
</protein>
<comment type="caution">
    <text evidence="1">The sequence shown here is derived from an EMBL/GenBank/DDBJ whole genome shotgun (WGS) entry which is preliminary data.</text>
</comment>
<evidence type="ECO:0000313" key="2">
    <source>
        <dbReference type="Proteomes" id="UP000054770"/>
    </source>
</evidence>
<accession>A0A158KP02</accession>
<organism evidence="1 2">
    <name type="scientific">Caballeronia choica</name>
    <dbReference type="NCBI Taxonomy" id="326476"/>
    <lineage>
        <taxon>Bacteria</taxon>
        <taxon>Pseudomonadati</taxon>
        <taxon>Pseudomonadota</taxon>
        <taxon>Betaproteobacteria</taxon>
        <taxon>Burkholderiales</taxon>
        <taxon>Burkholderiaceae</taxon>
        <taxon>Caballeronia</taxon>
    </lineage>
</organism>
<gene>
    <name evidence="1" type="ORF">AWB68_06691</name>
</gene>
<evidence type="ECO:0008006" key="3">
    <source>
        <dbReference type="Google" id="ProtNLM"/>
    </source>
</evidence>
<dbReference type="Gene3D" id="1.20.120.30">
    <property type="entry name" value="Aspartate receptor, ligand-binding domain"/>
    <property type="match status" value="1"/>
</dbReference>
<name>A0A158KP02_9BURK</name>
<dbReference type="AlphaFoldDB" id="A0A158KP02"/>
<dbReference type="Proteomes" id="UP000054770">
    <property type="component" value="Unassembled WGS sequence"/>
</dbReference>